<evidence type="ECO:0000256" key="3">
    <source>
        <dbReference type="ARBA" id="ARBA00017057"/>
    </source>
</evidence>
<evidence type="ECO:0000256" key="8">
    <source>
        <dbReference type="ARBA" id="ARBA00045608"/>
    </source>
</evidence>
<dbReference type="Pfam" id="PF06703">
    <property type="entry name" value="SPC25"/>
    <property type="match status" value="1"/>
</dbReference>
<evidence type="ECO:0000256" key="5">
    <source>
        <dbReference type="ARBA" id="ARBA00022824"/>
    </source>
</evidence>
<keyword evidence="7 9" id="KW-0472">Membrane</keyword>
<comment type="subcellular location">
    <subcellularLocation>
        <location evidence="1 9">Endoplasmic reticulum membrane</location>
        <topology evidence="1 9">Multi-pass membrane protein</topology>
    </subcellularLocation>
</comment>
<accession>A0A913ZF95</accession>
<dbReference type="CTD" id="9789"/>
<dbReference type="GO" id="GO:0008233">
    <property type="term" value="F:peptidase activity"/>
    <property type="evidence" value="ECO:0007669"/>
    <property type="project" value="UniProtKB-UniRule"/>
</dbReference>
<dbReference type="PANTHER" id="PTHR13085:SF0">
    <property type="entry name" value="SIGNAL PEPTIDASE COMPLEX SUBUNIT 2"/>
    <property type="match status" value="1"/>
</dbReference>
<evidence type="ECO:0000313" key="11">
    <source>
        <dbReference type="Proteomes" id="UP000887568"/>
    </source>
</evidence>
<comment type="function">
    <text evidence="8 9">Component of the signal peptidase complex (SPC) which catalyzes the cleavage of N-terminal signal sequences from nascent proteins as they are translocated into the lumen of the endoplasmic reticulum. Enhances the enzymatic activity of SPC and facilitates the interactions between different components of the translocation site.</text>
</comment>
<keyword evidence="6 9" id="KW-1133">Transmembrane helix</keyword>
<evidence type="ECO:0000256" key="4">
    <source>
        <dbReference type="ARBA" id="ARBA00022692"/>
    </source>
</evidence>
<reference evidence="10" key="1">
    <citation type="submission" date="2022-11" db="UniProtKB">
        <authorList>
            <consortium name="EnsemblMetazoa"/>
        </authorList>
    </citation>
    <scope>IDENTIFICATION</scope>
</reference>
<comment type="similarity">
    <text evidence="2 9">Belongs to the SPCS2 family.</text>
</comment>
<dbReference type="RefSeq" id="XP_038050462.1">
    <property type="nucleotide sequence ID" value="XM_038194534.1"/>
</dbReference>
<feature type="transmembrane region" description="Helical" evidence="9">
    <location>
        <begin position="98"/>
        <end position="119"/>
    </location>
</feature>
<keyword evidence="11" id="KW-1185">Reference proteome</keyword>
<keyword evidence="4 9" id="KW-0812">Transmembrane</keyword>
<dbReference type="Proteomes" id="UP000887568">
    <property type="component" value="Unplaced"/>
</dbReference>
<dbReference type="EnsemblMetazoa" id="XM_038194534.1">
    <property type="protein sequence ID" value="XP_038050462.1"/>
    <property type="gene ID" value="LOC119723723"/>
</dbReference>
<evidence type="ECO:0000256" key="9">
    <source>
        <dbReference type="RuleBase" id="RU368033"/>
    </source>
</evidence>
<dbReference type="OrthoDB" id="29558at2759"/>
<keyword evidence="5 9" id="KW-0256">Endoplasmic reticulum</keyword>
<name>A0A913ZF95_PATMI</name>
<feature type="transmembrane region" description="Helical" evidence="9">
    <location>
        <begin position="73"/>
        <end position="92"/>
    </location>
</feature>
<sequence length="214" mass="24121">MQIYVIAPPCVRATCTLEKKMAASDKENAPNKPVKVDKWNGSAVKNALDDAVRTIMTEHFSYVENHGMIDRRLAICTISCVFAVTALIYDYLHPFPESRVVLAACVISYFVMMGIGTLYTTFVERNHFLVVHQKDPAGVDPDNVCILDSYMKRFDDMYTLVMTYKDSTSKTEREASVTKSVGSWFDENGLLLIDLFTNDVSSLHNGLLNEKKQN</sequence>
<organism evidence="10 11">
    <name type="scientific">Patiria miniata</name>
    <name type="common">Bat star</name>
    <name type="synonym">Asterina miniata</name>
    <dbReference type="NCBI Taxonomy" id="46514"/>
    <lineage>
        <taxon>Eukaryota</taxon>
        <taxon>Metazoa</taxon>
        <taxon>Echinodermata</taxon>
        <taxon>Eleutherozoa</taxon>
        <taxon>Asterozoa</taxon>
        <taxon>Asteroidea</taxon>
        <taxon>Valvatacea</taxon>
        <taxon>Valvatida</taxon>
        <taxon>Asterinidae</taxon>
        <taxon>Patiria</taxon>
    </lineage>
</organism>
<dbReference type="GO" id="GO:0045047">
    <property type="term" value="P:protein targeting to ER"/>
    <property type="evidence" value="ECO:0007669"/>
    <property type="project" value="TreeGrafter"/>
</dbReference>
<dbReference type="PANTHER" id="PTHR13085">
    <property type="entry name" value="MICROSOMAL SIGNAL PEPTIDASE 25 KDA SUBUNIT"/>
    <property type="match status" value="1"/>
</dbReference>
<dbReference type="GO" id="GO:0006465">
    <property type="term" value="P:signal peptide processing"/>
    <property type="evidence" value="ECO:0007669"/>
    <property type="project" value="UniProtKB-UniRule"/>
</dbReference>
<dbReference type="GO" id="GO:0005787">
    <property type="term" value="C:signal peptidase complex"/>
    <property type="evidence" value="ECO:0007669"/>
    <property type="project" value="UniProtKB-UniRule"/>
</dbReference>
<dbReference type="AlphaFoldDB" id="A0A913ZF95"/>
<dbReference type="InterPro" id="IPR009582">
    <property type="entry name" value="Spc2/SPCS2"/>
</dbReference>
<proteinExistence type="inferred from homology"/>
<evidence type="ECO:0000256" key="7">
    <source>
        <dbReference type="ARBA" id="ARBA00023136"/>
    </source>
</evidence>
<evidence type="ECO:0000256" key="6">
    <source>
        <dbReference type="ARBA" id="ARBA00022989"/>
    </source>
</evidence>
<evidence type="ECO:0000313" key="10">
    <source>
        <dbReference type="EnsemblMetazoa" id="XP_038050462.1"/>
    </source>
</evidence>
<protein>
    <recommendedName>
        <fullName evidence="3 9">Signal peptidase complex subunit 2</fullName>
    </recommendedName>
</protein>
<dbReference type="GeneID" id="119723723"/>
<dbReference type="OMA" id="INKWDGT"/>
<evidence type="ECO:0000256" key="2">
    <source>
        <dbReference type="ARBA" id="ARBA00007324"/>
    </source>
</evidence>
<evidence type="ECO:0000256" key="1">
    <source>
        <dbReference type="ARBA" id="ARBA00004477"/>
    </source>
</evidence>